<feature type="compositionally biased region" description="Low complexity" evidence="1">
    <location>
        <begin position="120"/>
        <end position="131"/>
    </location>
</feature>
<evidence type="ECO:0008006" key="5">
    <source>
        <dbReference type="Google" id="ProtNLM"/>
    </source>
</evidence>
<feature type="region of interest" description="Disordered" evidence="1">
    <location>
        <begin position="13"/>
        <end position="186"/>
    </location>
</feature>
<feature type="compositionally biased region" description="Acidic residues" evidence="1">
    <location>
        <begin position="132"/>
        <end position="153"/>
    </location>
</feature>
<keyword evidence="2" id="KW-0472">Membrane</keyword>
<dbReference type="OrthoDB" id="4428184at2"/>
<accession>A0A2Z3YML2</accession>
<dbReference type="AlphaFoldDB" id="A0A2Z3YML2"/>
<feature type="region of interest" description="Disordered" evidence="1">
    <location>
        <begin position="202"/>
        <end position="224"/>
    </location>
</feature>
<organism evidence="3 4">
    <name type="scientific">Corynebacterium provencense</name>
    <dbReference type="NCBI Taxonomy" id="1737425"/>
    <lineage>
        <taxon>Bacteria</taxon>
        <taxon>Bacillati</taxon>
        <taxon>Actinomycetota</taxon>
        <taxon>Actinomycetes</taxon>
        <taxon>Mycobacteriales</taxon>
        <taxon>Corynebacteriaceae</taxon>
        <taxon>Corynebacterium</taxon>
    </lineage>
</organism>
<evidence type="ECO:0000313" key="4">
    <source>
        <dbReference type="Proteomes" id="UP000247696"/>
    </source>
</evidence>
<dbReference type="Proteomes" id="UP000247696">
    <property type="component" value="Chromosome"/>
</dbReference>
<dbReference type="EMBL" id="CP024988">
    <property type="protein sequence ID" value="AWT25336.1"/>
    <property type="molecule type" value="Genomic_DNA"/>
</dbReference>
<keyword evidence="2" id="KW-1133">Transmembrane helix</keyword>
<proteinExistence type="predicted"/>
<feature type="transmembrane region" description="Helical" evidence="2">
    <location>
        <begin position="302"/>
        <end position="321"/>
    </location>
</feature>
<feature type="compositionally biased region" description="Basic and acidic residues" evidence="1">
    <location>
        <begin position="66"/>
        <end position="75"/>
    </location>
</feature>
<evidence type="ECO:0000313" key="3">
    <source>
        <dbReference type="EMBL" id="AWT25336.1"/>
    </source>
</evidence>
<keyword evidence="4" id="KW-1185">Reference proteome</keyword>
<protein>
    <recommendedName>
        <fullName evidence="5">Transmembrane protein</fullName>
    </recommendedName>
</protein>
<keyword evidence="2" id="KW-0812">Transmembrane</keyword>
<reference evidence="4" key="1">
    <citation type="submission" date="2017-11" db="EMBL/GenBank/DDBJ databases">
        <title>Otitis media/interna in a cat caused by the recently described species Corynebacterium provencense.</title>
        <authorList>
            <person name="Kittl S."/>
            <person name="Brodard I."/>
            <person name="Rychener L."/>
            <person name="Jores J."/>
            <person name="Roosje P."/>
            <person name="Gobeli Brawand S."/>
        </authorList>
    </citation>
    <scope>NUCLEOTIDE SEQUENCE [LARGE SCALE GENOMIC DNA]</scope>
    <source>
        <strain evidence="4">17KM38</strain>
    </source>
</reference>
<dbReference type="STRING" id="1737425.GCA_900049755_00858"/>
<evidence type="ECO:0000256" key="2">
    <source>
        <dbReference type="SAM" id="Phobius"/>
    </source>
</evidence>
<gene>
    <name evidence="3" type="ORF">Csp1_05180</name>
</gene>
<name>A0A2Z3YML2_9CORY</name>
<dbReference type="RefSeq" id="WP_110481003.1">
    <property type="nucleotide sequence ID" value="NZ_CP024988.1"/>
</dbReference>
<dbReference type="KEGG" id="cpre:Csp1_05180"/>
<feature type="transmembrane region" description="Helical" evidence="2">
    <location>
        <begin position="250"/>
        <end position="268"/>
    </location>
</feature>
<feature type="transmembrane region" description="Helical" evidence="2">
    <location>
        <begin position="274"/>
        <end position="295"/>
    </location>
</feature>
<sequence length="323" mass="33078">MSEKLTVAELLARNAKAGGKNASDRPRRRRNLDEGGISVSELTGSIPVVRVDGDEAQGSGSSGDATRIHGGHEADPVLPVPRSGTAAPEGSDGSAPVQRVGEYDQQPTVVQAVVPDSLLESPAPAAQVPAEAPEESQEESPEESQEPVSEDAPADGTPQDADAGEDAGDAAATAAQSDTAVTGDIPDAPVTTAAAEVAEVAETAGPEEDTDPSAGQPAADSTAVPVTVAEDEVVEYEDDTISWPAMIGQALFAVVVGVLIFFGFTVLWDRLGTALVLAMALVVTFVCVGVVHALLRHRDTLLLVLTFVVGLALTVGPRLILAL</sequence>
<evidence type="ECO:0000256" key="1">
    <source>
        <dbReference type="SAM" id="MobiDB-lite"/>
    </source>
</evidence>
<feature type="compositionally biased region" description="Low complexity" evidence="1">
    <location>
        <begin position="169"/>
        <end position="180"/>
    </location>
</feature>